<gene>
    <name evidence="9" type="ORF">RHGRI_004408</name>
</gene>
<keyword evidence="10" id="KW-1185">Reference proteome</keyword>
<sequence>MYVQCAGIAADLHKAKHPIVLCTDDTGVFSTSLSREYALAASTFGLGRSNMFQLAQNAIDFVFADDAVKTELREIFYSAETKLDF</sequence>
<reference evidence="9" key="1">
    <citation type="submission" date="2020-08" db="EMBL/GenBank/DDBJ databases">
        <title>Plant Genome Project.</title>
        <authorList>
            <person name="Zhang R.-G."/>
        </authorList>
    </citation>
    <scope>NUCLEOTIDE SEQUENCE</scope>
    <source>
        <strain evidence="9">WSP0</strain>
        <tissue evidence="9">Leaf</tissue>
    </source>
</reference>
<keyword evidence="3" id="KW-0479">Metal-binding</keyword>
<dbReference type="AlphaFoldDB" id="A0AAV6LB77"/>
<evidence type="ECO:0000313" key="10">
    <source>
        <dbReference type="Proteomes" id="UP000823749"/>
    </source>
</evidence>
<protein>
    <recommendedName>
        <fullName evidence="8">Adenosine deaminase domain-containing protein</fullName>
    </recommendedName>
</protein>
<evidence type="ECO:0000259" key="8">
    <source>
        <dbReference type="Pfam" id="PF00962"/>
    </source>
</evidence>
<dbReference type="InterPro" id="IPR032466">
    <property type="entry name" value="Metal_Hydrolase"/>
</dbReference>
<keyword evidence="4" id="KW-0378">Hydrolase</keyword>
<dbReference type="Gene3D" id="3.20.20.140">
    <property type="entry name" value="Metal-dependent hydrolases"/>
    <property type="match status" value="1"/>
</dbReference>
<evidence type="ECO:0000256" key="4">
    <source>
        <dbReference type="ARBA" id="ARBA00022801"/>
    </source>
</evidence>
<proteinExistence type="inferred from homology"/>
<dbReference type="Proteomes" id="UP000823749">
    <property type="component" value="Chromosome 2"/>
</dbReference>
<dbReference type="PANTHER" id="PTHR11409">
    <property type="entry name" value="ADENOSINE DEAMINASE"/>
    <property type="match status" value="1"/>
</dbReference>
<comment type="cofactor">
    <cofactor evidence="1">
        <name>Zn(2+)</name>
        <dbReference type="ChEBI" id="CHEBI:29105"/>
    </cofactor>
</comment>
<evidence type="ECO:0000313" key="9">
    <source>
        <dbReference type="EMBL" id="KAG5561369.1"/>
    </source>
</evidence>
<dbReference type="InterPro" id="IPR001365">
    <property type="entry name" value="A_deaminase_dom"/>
</dbReference>
<dbReference type="GO" id="GO:0006154">
    <property type="term" value="P:adenosine catabolic process"/>
    <property type="evidence" value="ECO:0007669"/>
    <property type="project" value="TreeGrafter"/>
</dbReference>
<accession>A0AAV6LB77</accession>
<evidence type="ECO:0000256" key="7">
    <source>
        <dbReference type="ARBA" id="ARBA00048787"/>
    </source>
</evidence>
<comment type="similarity">
    <text evidence="2">Belongs to the metallo-dependent hydrolases superfamily. Adenosine and AMP deaminases family.</text>
</comment>
<dbReference type="InterPro" id="IPR006330">
    <property type="entry name" value="Ado/ade_deaminase"/>
</dbReference>
<comment type="caution">
    <text evidence="9">The sequence shown here is derived from an EMBL/GenBank/DDBJ whole genome shotgun (WGS) entry which is preliminary data.</text>
</comment>
<keyword evidence="6" id="KW-0546">Nucleotide metabolism</keyword>
<dbReference type="GO" id="GO:0009117">
    <property type="term" value="P:nucleotide metabolic process"/>
    <property type="evidence" value="ECO:0007669"/>
    <property type="project" value="UniProtKB-KW"/>
</dbReference>
<dbReference type="EMBL" id="JACTNZ010000002">
    <property type="protein sequence ID" value="KAG5561369.1"/>
    <property type="molecule type" value="Genomic_DNA"/>
</dbReference>
<keyword evidence="5" id="KW-0862">Zinc</keyword>
<dbReference type="PANTHER" id="PTHR11409:SF42">
    <property type="entry name" value="ADENOSINE DEAMINASE-LIKE PROTEIN"/>
    <property type="match status" value="1"/>
</dbReference>
<evidence type="ECO:0000256" key="1">
    <source>
        <dbReference type="ARBA" id="ARBA00001947"/>
    </source>
</evidence>
<evidence type="ECO:0000256" key="5">
    <source>
        <dbReference type="ARBA" id="ARBA00022833"/>
    </source>
</evidence>
<evidence type="ECO:0000256" key="3">
    <source>
        <dbReference type="ARBA" id="ARBA00022723"/>
    </source>
</evidence>
<dbReference type="SUPFAM" id="SSF51556">
    <property type="entry name" value="Metallo-dependent hydrolases"/>
    <property type="match status" value="1"/>
</dbReference>
<organism evidence="9 10">
    <name type="scientific">Rhododendron griersonianum</name>
    <dbReference type="NCBI Taxonomy" id="479676"/>
    <lineage>
        <taxon>Eukaryota</taxon>
        <taxon>Viridiplantae</taxon>
        <taxon>Streptophyta</taxon>
        <taxon>Embryophyta</taxon>
        <taxon>Tracheophyta</taxon>
        <taxon>Spermatophyta</taxon>
        <taxon>Magnoliopsida</taxon>
        <taxon>eudicotyledons</taxon>
        <taxon>Gunneridae</taxon>
        <taxon>Pentapetalae</taxon>
        <taxon>asterids</taxon>
        <taxon>Ericales</taxon>
        <taxon>Ericaceae</taxon>
        <taxon>Ericoideae</taxon>
        <taxon>Rhodoreae</taxon>
        <taxon>Rhododendron</taxon>
    </lineage>
</organism>
<dbReference type="GO" id="GO:0046872">
    <property type="term" value="F:metal ion binding"/>
    <property type="evidence" value="ECO:0007669"/>
    <property type="project" value="UniProtKB-KW"/>
</dbReference>
<dbReference type="Pfam" id="PF00962">
    <property type="entry name" value="A_deaminase"/>
    <property type="match status" value="1"/>
</dbReference>
<name>A0AAV6LB77_9ERIC</name>
<dbReference type="GO" id="GO:0004000">
    <property type="term" value="F:adenosine deaminase activity"/>
    <property type="evidence" value="ECO:0007669"/>
    <property type="project" value="TreeGrafter"/>
</dbReference>
<comment type="catalytic activity">
    <reaction evidence="7">
        <text>N(6)-methyl-AMP + H2O + H(+) = IMP + methylamine</text>
        <dbReference type="Rhea" id="RHEA:16001"/>
        <dbReference type="ChEBI" id="CHEBI:15377"/>
        <dbReference type="ChEBI" id="CHEBI:15378"/>
        <dbReference type="ChEBI" id="CHEBI:58053"/>
        <dbReference type="ChEBI" id="CHEBI:59338"/>
        <dbReference type="ChEBI" id="CHEBI:144842"/>
    </reaction>
    <physiologicalReaction direction="left-to-right" evidence="7">
        <dbReference type="Rhea" id="RHEA:16002"/>
    </physiologicalReaction>
</comment>
<dbReference type="GO" id="GO:0046103">
    <property type="term" value="P:inosine biosynthetic process"/>
    <property type="evidence" value="ECO:0007669"/>
    <property type="project" value="TreeGrafter"/>
</dbReference>
<evidence type="ECO:0000256" key="2">
    <source>
        <dbReference type="ARBA" id="ARBA00006676"/>
    </source>
</evidence>
<evidence type="ECO:0000256" key="6">
    <source>
        <dbReference type="ARBA" id="ARBA00023080"/>
    </source>
</evidence>
<feature type="domain" description="Adenosine deaminase" evidence="8">
    <location>
        <begin position="12"/>
        <end position="74"/>
    </location>
</feature>